<dbReference type="EMBL" id="MCOG01000237">
    <property type="protein sequence ID" value="ORY23148.1"/>
    <property type="molecule type" value="Genomic_DNA"/>
</dbReference>
<dbReference type="Gene3D" id="2.60.210.10">
    <property type="entry name" value="Apoptosis, Tumor Necrosis Factor Receptor Associated Protein 2, Chain A"/>
    <property type="match status" value="1"/>
</dbReference>
<evidence type="ECO:0000259" key="1">
    <source>
        <dbReference type="PROSITE" id="PS50144"/>
    </source>
</evidence>
<gene>
    <name evidence="2" type="ORF">LY90DRAFT_631259</name>
</gene>
<evidence type="ECO:0000313" key="2">
    <source>
        <dbReference type="EMBL" id="ORY23148.1"/>
    </source>
</evidence>
<evidence type="ECO:0000313" key="3">
    <source>
        <dbReference type="Proteomes" id="UP000193920"/>
    </source>
</evidence>
<protein>
    <recommendedName>
        <fullName evidence="1">MATH domain-containing protein</fullName>
    </recommendedName>
</protein>
<feature type="domain" description="MATH" evidence="1">
    <location>
        <begin position="168"/>
        <end position="297"/>
    </location>
</feature>
<dbReference type="AlphaFoldDB" id="A0A1Y2AKP6"/>
<organism evidence="2 3">
    <name type="scientific">Neocallimastix californiae</name>
    <dbReference type="NCBI Taxonomy" id="1754190"/>
    <lineage>
        <taxon>Eukaryota</taxon>
        <taxon>Fungi</taxon>
        <taxon>Fungi incertae sedis</taxon>
        <taxon>Chytridiomycota</taxon>
        <taxon>Chytridiomycota incertae sedis</taxon>
        <taxon>Neocallimastigomycetes</taxon>
        <taxon>Neocallimastigales</taxon>
        <taxon>Neocallimastigaceae</taxon>
        <taxon>Neocallimastix</taxon>
    </lineage>
</organism>
<dbReference type="SUPFAM" id="SSF49599">
    <property type="entry name" value="TRAF domain-like"/>
    <property type="match status" value="2"/>
</dbReference>
<keyword evidence="3" id="KW-1185">Reference proteome</keyword>
<dbReference type="InterPro" id="IPR008974">
    <property type="entry name" value="TRAF-like"/>
</dbReference>
<sequence>MINEKYYEVEVSNFDSYLNHEHGFKDLPEFDFCGHSWKVNFFSYKELTDDEDNFLIYLKNLDIKNDKEYIWTRIVFIFKNCYDSSLFKTYVSSFYCFCKANQNSCTSCGYELKINKQEYENFIKPLIHDDKINFCIYLQLFEDNEINWYINELICLIKNDENLEIIEENFVEWEINDWNKLENNSFHCSPQFNIADKEWIISLNPNNDGYVSLELENINISSKEKYESIYVNVVFSIRSYDDFSYFITNGTKFQLVNKSNNKIFFDDFTQTKKLLMKNKYTNKPMINNNRIIIGTYIRTYYSVNNWKLKL</sequence>
<accession>A0A1Y2AKP6</accession>
<name>A0A1Y2AKP6_9FUNG</name>
<proteinExistence type="predicted"/>
<reference evidence="2 3" key="1">
    <citation type="submission" date="2016-08" db="EMBL/GenBank/DDBJ databases">
        <title>A Parts List for Fungal Cellulosomes Revealed by Comparative Genomics.</title>
        <authorList>
            <consortium name="DOE Joint Genome Institute"/>
            <person name="Haitjema C.H."/>
            <person name="Gilmore S.P."/>
            <person name="Henske J.K."/>
            <person name="Solomon K.V."/>
            <person name="De Groot R."/>
            <person name="Kuo A."/>
            <person name="Mondo S.J."/>
            <person name="Salamov A.A."/>
            <person name="Labutti K."/>
            <person name="Zhao Z."/>
            <person name="Chiniquy J."/>
            <person name="Barry K."/>
            <person name="Brewer H.M."/>
            <person name="Purvine S.O."/>
            <person name="Wright A.T."/>
            <person name="Boxma B."/>
            <person name="Van Alen T."/>
            <person name="Hackstein J.H."/>
            <person name="Baker S.E."/>
            <person name="Grigoriev I.V."/>
            <person name="O'Malley M.A."/>
        </authorList>
    </citation>
    <scope>NUCLEOTIDE SEQUENCE [LARGE SCALE GENOMIC DNA]</scope>
    <source>
        <strain evidence="2 3">G1</strain>
    </source>
</reference>
<dbReference type="Proteomes" id="UP000193920">
    <property type="component" value="Unassembled WGS sequence"/>
</dbReference>
<comment type="caution">
    <text evidence="2">The sequence shown here is derived from an EMBL/GenBank/DDBJ whole genome shotgun (WGS) entry which is preliminary data.</text>
</comment>
<dbReference type="InterPro" id="IPR002083">
    <property type="entry name" value="MATH/TRAF_dom"/>
</dbReference>
<dbReference type="PROSITE" id="PS50144">
    <property type="entry name" value="MATH"/>
    <property type="match status" value="1"/>
</dbReference>